<name>A0A813FY14_POLGL</name>
<feature type="transmembrane region" description="Helical" evidence="1">
    <location>
        <begin position="39"/>
        <end position="58"/>
    </location>
</feature>
<organism evidence="2 3">
    <name type="scientific">Polarella glacialis</name>
    <name type="common">Dinoflagellate</name>
    <dbReference type="NCBI Taxonomy" id="89957"/>
    <lineage>
        <taxon>Eukaryota</taxon>
        <taxon>Sar</taxon>
        <taxon>Alveolata</taxon>
        <taxon>Dinophyceae</taxon>
        <taxon>Suessiales</taxon>
        <taxon>Suessiaceae</taxon>
        <taxon>Polarella</taxon>
    </lineage>
</organism>
<keyword evidence="1" id="KW-1133">Transmembrane helix</keyword>
<sequence>MLASEGLRGFVLAISGLDKFPLRAGSGPHAWRAASRMKTFVSAYFWSTFACILSLMFLNRSSTSSIEDAQGIGSHFLNFHICIYAFCVASRTAMRVWPESASRVLDILIELLHLAMILGQITTPSHIALIFSGCSKIARCWLCINVADRRRVVVWNVLLGIGGIWRNTQAMNETDQSGQQPVSDHYVQESQVAVVGTELLCCIVCVLISGAIDDLFSGYESAFTAELASNEHGEEDAIRYSGK</sequence>
<accession>A0A813FY14</accession>
<protein>
    <submittedName>
        <fullName evidence="2">Uncharacterized protein</fullName>
    </submittedName>
</protein>
<evidence type="ECO:0000256" key="1">
    <source>
        <dbReference type="SAM" id="Phobius"/>
    </source>
</evidence>
<keyword evidence="3" id="KW-1185">Reference proteome</keyword>
<evidence type="ECO:0000313" key="2">
    <source>
        <dbReference type="EMBL" id="CAE8617223.1"/>
    </source>
</evidence>
<dbReference type="AlphaFoldDB" id="A0A813FY14"/>
<dbReference type="EMBL" id="CAJNNV010026099">
    <property type="protein sequence ID" value="CAE8617223.1"/>
    <property type="molecule type" value="Genomic_DNA"/>
</dbReference>
<reference evidence="2" key="1">
    <citation type="submission" date="2021-02" db="EMBL/GenBank/DDBJ databases">
        <authorList>
            <person name="Dougan E. K."/>
            <person name="Rhodes N."/>
            <person name="Thang M."/>
            <person name="Chan C."/>
        </authorList>
    </citation>
    <scope>NUCLEOTIDE SEQUENCE</scope>
</reference>
<comment type="caution">
    <text evidence="2">The sequence shown here is derived from an EMBL/GenBank/DDBJ whole genome shotgun (WGS) entry which is preliminary data.</text>
</comment>
<dbReference type="Proteomes" id="UP000654075">
    <property type="component" value="Unassembled WGS sequence"/>
</dbReference>
<evidence type="ECO:0000313" key="3">
    <source>
        <dbReference type="Proteomes" id="UP000654075"/>
    </source>
</evidence>
<keyword evidence="1" id="KW-0472">Membrane</keyword>
<gene>
    <name evidence="2" type="ORF">PGLA1383_LOCUS34886</name>
</gene>
<proteinExistence type="predicted"/>
<keyword evidence="1" id="KW-0812">Transmembrane</keyword>